<organism evidence="1 2">
    <name type="scientific">Jimgerdemannia flammicorona</name>
    <dbReference type="NCBI Taxonomy" id="994334"/>
    <lineage>
        <taxon>Eukaryota</taxon>
        <taxon>Fungi</taxon>
        <taxon>Fungi incertae sedis</taxon>
        <taxon>Mucoromycota</taxon>
        <taxon>Mucoromycotina</taxon>
        <taxon>Endogonomycetes</taxon>
        <taxon>Endogonales</taxon>
        <taxon>Endogonaceae</taxon>
        <taxon>Jimgerdemannia</taxon>
    </lineage>
</organism>
<comment type="caution">
    <text evidence="1">The sequence shown here is derived from an EMBL/GenBank/DDBJ whole genome shotgun (WGS) entry which is preliminary data.</text>
</comment>
<dbReference type="AlphaFoldDB" id="A0A433QW38"/>
<keyword evidence="2" id="KW-1185">Reference proteome</keyword>
<name>A0A433QW38_9FUNG</name>
<evidence type="ECO:0000313" key="1">
    <source>
        <dbReference type="EMBL" id="RUS33945.1"/>
    </source>
</evidence>
<reference evidence="1 2" key="1">
    <citation type="journal article" date="2018" name="New Phytol.">
        <title>Phylogenomics of Endogonaceae and evolution of mycorrhizas within Mucoromycota.</title>
        <authorList>
            <person name="Chang Y."/>
            <person name="Desiro A."/>
            <person name="Na H."/>
            <person name="Sandor L."/>
            <person name="Lipzen A."/>
            <person name="Clum A."/>
            <person name="Barry K."/>
            <person name="Grigoriev I.V."/>
            <person name="Martin F.M."/>
            <person name="Stajich J.E."/>
            <person name="Smith M.E."/>
            <person name="Bonito G."/>
            <person name="Spatafora J.W."/>
        </authorList>
    </citation>
    <scope>NUCLEOTIDE SEQUENCE [LARGE SCALE GENOMIC DNA]</scope>
    <source>
        <strain evidence="1 2">AD002</strain>
    </source>
</reference>
<dbReference type="EMBL" id="RBNJ01000830">
    <property type="protein sequence ID" value="RUS33945.1"/>
    <property type="molecule type" value="Genomic_DNA"/>
</dbReference>
<sequence>MLTDRKLTLKPYCTGIELITKWLFGPVIFGTTYKRPFHNPSAWASNSSICITSNRVLSLYAESSSGLLAKATATQ</sequence>
<accession>A0A433QW38</accession>
<proteinExistence type="predicted"/>
<gene>
    <name evidence="1" type="ORF">BC938DRAFT_483188</name>
</gene>
<protein>
    <submittedName>
        <fullName evidence="1">Uncharacterized protein</fullName>
    </submittedName>
</protein>
<evidence type="ECO:0000313" key="2">
    <source>
        <dbReference type="Proteomes" id="UP000274822"/>
    </source>
</evidence>
<dbReference type="Proteomes" id="UP000274822">
    <property type="component" value="Unassembled WGS sequence"/>
</dbReference>